<dbReference type="InterPro" id="IPR026140">
    <property type="entry name" value="Ribosomal_mS26"/>
</dbReference>
<keyword evidence="11" id="KW-1185">Reference proteome</keyword>
<dbReference type="AlphaFoldDB" id="A0A7M7TGU6"/>
<dbReference type="CTD" id="64949"/>
<dbReference type="EnsemblMetazoa" id="XM_785884">
    <property type="protein sequence ID" value="XP_790977"/>
    <property type="gene ID" value="LOC586089"/>
</dbReference>
<evidence type="ECO:0000256" key="2">
    <source>
        <dbReference type="ARBA" id="ARBA00009672"/>
    </source>
</evidence>
<dbReference type="PANTHER" id="PTHR21035">
    <property type="entry name" value="28S RIBOSOMAL PROTEIN S26, MITOCHONDRIAL"/>
    <property type="match status" value="1"/>
</dbReference>
<comment type="similarity">
    <text evidence="2">Belongs to the mitochondrion-specific ribosomal protein mS26 family.</text>
</comment>
<reference evidence="10" key="2">
    <citation type="submission" date="2021-01" db="UniProtKB">
        <authorList>
            <consortium name="EnsemblMetazoa"/>
        </authorList>
    </citation>
    <scope>IDENTIFICATION</scope>
</reference>
<dbReference type="PANTHER" id="PTHR21035:SF2">
    <property type="entry name" value="SMALL RIBOSOMAL SUBUNIT PROTEIN MS26"/>
    <property type="match status" value="1"/>
</dbReference>
<reference evidence="11" key="1">
    <citation type="submission" date="2015-02" db="EMBL/GenBank/DDBJ databases">
        <title>Genome sequencing for Strongylocentrotus purpuratus.</title>
        <authorList>
            <person name="Murali S."/>
            <person name="Liu Y."/>
            <person name="Vee V."/>
            <person name="English A."/>
            <person name="Wang M."/>
            <person name="Skinner E."/>
            <person name="Han Y."/>
            <person name="Muzny D.M."/>
            <person name="Worley K.C."/>
            <person name="Gibbs R.A."/>
        </authorList>
    </citation>
    <scope>NUCLEOTIDE SEQUENCE</scope>
</reference>
<keyword evidence="6" id="KW-0687">Ribonucleoprotein</keyword>
<evidence type="ECO:0000256" key="5">
    <source>
        <dbReference type="ARBA" id="ARBA00023128"/>
    </source>
</evidence>
<evidence type="ECO:0000256" key="3">
    <source>
        <dbReference type="ARBA" id="ARBA00022946"/>
    </source>
</evidence>
<evidence type="ECO:0000313" key="11">
    <source>
        <dbReference type="Proteomes" id="UP000007110"/>
    </source>
</evidence>
<organism evidence="10 11">
    <name type="scientific">Strongylocentrotus purpuratus</name>
    <name type="common">Purple sea urchin</name>
    <dbReference type="NCBI Taxonomy" id="7668"/>
    <lineage>
        <taxon>Eukaryota</taxon>
        <taxon>Metazoa</taxon>
        <taxon>Echinodermata</taxon>
        <taxon>Eleutherozoa</taxon>
        <taxon>Echinozoa</taxon>
        <taxon>Echinoidea</taxon>
        <taxon>Euechinoidea</taxon>
        <taxon>Echinacea</taxon>
        <taxon>Camarodonta</taxon>
        <taxon>Echinidea</taxon>
        <taxon>Strongylocentrotidae</taxon>
        <taxon>Strongylocentrotus</taxon>
    </lineage>
</organism>
<feature type="coiled-coil region" evidence="9">
    <location>
        <begin position="84"/>
        <end position="169"/>
    </location>
</feature>
<dbReference type="GeneID" id="586089"/>
<accession>A0A7M7TGU6</accession>
<protein>
    <recommendedName>
        <fullName evidence="7">Small ribosomal subunit protein mS26</fullName>
    </recommendedName>
    <alternativeName>
        <fullName evidence="8">28S ribosomal protein S26, mitochondrial</fullName>
    </alternativeName>
</protein>
<keyword evidence="4" id="KW-0689">Ribosomal protein</keyword>
<dbReference type="OMA" id="WNNQENL"/>
<dbReference type="Proteomes" id="UP000007110">
    <property type="component" value="Unassembled WGS sequence"/>
</dbReference>
<keyword evidence="3" id="KW-0809">Transit peptide</keyword>
<dbReference type="KEGG" id="spu:586089"/>
<evidence type="ECO:0000256" key="4">
    <source>
        <dbReference type="ARBA" id="ARBA00022980"/>
    </source>
</evidence>
<evidence type="ECO:0000313" key="10">
    <source>
        <dbReference type="EnsemblMetazoa" id="XP_790977"/>
    </source>
</evidence>
<evidence type="ECO:0000256" key="6">
    <source>
        <dbReference type="ARBA" id="ARBA00023274"/>
    </source>
</evidence>
<evidence type="ECO:0000256" key="7">
    <source>
        <dbReference type="ARBA" id="ARBA00035138"/>
    </source>
</evidence>
<dbReference type="FunCoup" id="A0A7M7TGU6">
    <property type="interactions" value="1002"/>
</dbReference>
<dbReference type="RefSeq" id="XP_790977.2">
    <property type="nucleotide sequence ID" value="XM_785884.5"/>
</dbReference>
<dbReference type="Pfam" id="PF14943">
    <property type="entry name" value="MRP-S26"/>
    <property type="match status" value="1"/>
</dbReference>
<evidence type="ECO:0000256" key="1">
    <source>
        <dbReference type="ARBA" id="ARBA00004173"/>
    </source>
</evidence>
<name>A0A7M7TGU6_STRPU</name>
<keyword evidence="9" id="KW-0175">Coiled coil</keyword>
<sequence length="242" mass="28500">MFGIVRTHLSHLRVVQRSWEPISATGSLQIQQVRWRKRRTDPKAKSKIGKVREPTPWDPWERAFLVEKIPHYNSTMNAVRRLFNAELERKKDETAEGLSSVEQEREEEEEFRQLLKWNEQENAKINARRKEKLAAKAKENEEENLQRLLRKEEQEAEETERMRQLVLQEQEASKTFITMESMEAAINEALDNPKNYNFLMKKSGEPILPEDTAWEGFKQRTVKAKDEELVEGDGDHIKSAEN</sequence>
<dbReference type="InParanoid" id="A0A7M7TGU6"/>
<evidence type="ECO:0000256" key="9">
    <source>
        <dbReference type="SAM" id="Coils"/>
    </source>
</evidence>
<keyword evidence="5" id="KW-0496">Mitochondrion</keyword>
<evidence type="ECO:0000256" key="8">
    <source>
        <dbReference type="ARBA" id="ARBA00035344"/>
    </source>
</evidence>
<dbReference type="GO" id="GO:0005763">
    <property type="term" value="C:mitochondrial small ribosomal subunit"/>
    <property type="evidence" value="ECO:0000318"/>
    <property type="project" value="GO_Central"/>
</dbReference>
<comment type="subcellular location">
    <subcellularLocation>
        <location evidence="1">Mitochondrion</location>
    </subcellularLocation>
</comment>
<proteinExistence type="inferred from homology"/>
<dbReference type="OrthoDB" id="5988811at2759"/>